<dbReference type="InterPro" id="IPR002563">
    <property type="entry name" value="Flavin_Rdtase-like_dom"/>
</dbReference>
<dbReference type="Proteomes" id="UP000187367">
    <property type="component" value="Unassembled WGS sequence"/>
</dbReference>
<evidence type="ECO:0000259" key="4">
    <source>
        <dbReference type="Pfam" id="PF01613"/>
    </source>
</evidence>
<comment type="similarity">
    <text evidence="3">Belongs to the flavoredoxin family.</text>
</comment>
<dbReference type="EMBL" id="MTJL01000048">
    <property type="protein sequence ID" value="OMH99152.1"/>
    <property type="molecule type" value="Genomic_DNA"/>
</dbReference>
<keyword evidence="6" id="KW-1185">Reference proteome</keyword>
<dbReference type="Pfam" id="PF01613">
    <property type="entry name" value="Flavin_Reduct"/>
    <property type="match status" value="1"/>
</dbReference>
<comment type="cofactor">
    <cofactor evidence="1">
        <name>FMN</name>
        <dbReference type="ChEBI" id="CHEBI:58210"/>
    </cofactor>
</comment>
<dbReference type="PANTHER" id="PTHR43567:SF1">
    <property type="entry name" value="FLAVOREDOXIN"/>
    <property type="match status" value="1"/>
</dbReference>
<evidence type="ECO:0000313" key="6">
    <source>
        <dbReference type="Proteomes" id="UP000187367"/>
    </source>
</evidence>
<feature type="domain" description="Flavin reductase like" evidence="4">
    <location>
        <begin position="15"/>
        <end position="189"/>
    </location>
</feature>
<dbReference type="InterPro" id="IPR052174">
    <property type="entry name" value="Flavoredoxin"/>
</dbReference>
<dbReference type="Gene3D" id="2.30.110.10">
    <property type="entry name" value="Electron Transport, Fmn-binding Protein, Chain A"/>
    <property type="match status" value="1"/>
</dbReference>
<accession>A0A1R1RY52</accession>
<dbReference type="GO" id="GO:0010181">
    <property type="term" value="F:FMN binding"/>
    <property type="evidence" value="ECO:0007669"/>
    <property type="project" value="InterPro"/>
</dbReference>
<evidence type="ECO:0000313" key="5">
    <source>
        <dbReference type="EMBL" id="OMH99152.1"/>
    </source>
</evidence>
<organism evidence="5 6">
    <name type="scientific">Bacillus swezeyi</name>
    <dbReference type="NCBI Taxonomy" id="1925020"/>
    <lineage>
        <taxon>Bacteria</taxon>
        <taxon>Bacillati</taxon>
        <taxon>Bacillota</taxon>
        <taxon>Bacilli</taxon>
        <taxon>Bacillales</taxon>
        <taxon>Bacillaceae</taxon>
        <taxon>Bacillus</taxon>
    </lineage>
</organism>
<dbReference type="InterPro" id="IPR012349">
    <property type="entry name" value="Split_barrel_FMN-bd"/>
</dbReference>
<reference evidence="5 6" key="1">
    <citation type="submission" date="2017-01" db="EMBL/GenBank/DDBJ databases">
        <title>Bacillus phylogenomics.</title>
        <authorList>
            <person name="Dunlap C."/>
        </authorList>
    </citation>
    <scope>NUCLEOTIDE SEQUENCE [LARGE SCALE GENOMIC DNA]</scope>
    <source>
        <strain evidence="5 6">NRRL B-41282</strain>
    </source>
</reference>
<keyword evidence="2" id="KW-0285">Flavoprotein</keyword>
<evidence type="ECO:0000256" key="1">
    <source>
        <dbReference type="ARBA" id="ARBA00001917"/>
    </source>
</evidence>
<dbReference type="SUPFAM" id="SSF50475">
    <property type="entry name" value="FMN-binding split barrel"/>
    <property type="match status" value="1"/>
</dbReference>
<dbReference type="RefSeq" id="WP_076761058.1">
    <property type="nucleotide sequence ID" value="NZ_JARMMK010000003.1"/>
</dbReference>
<accession>A0A1R1Q9D9</accession>
<evidence type="ECO:0000256" key="2">
    <source>
        <dbReference type="ARBA" id="ARBA00022630"/>
    </source>
</evidence>
<dbReference type="GO" id="GO:0016646">
    <property type="term" value="F:oxidoreductase activity, acting on the CH-NH group of donors, NAD or NADP as acceptor"/>
    <property type="evidence" value="ECO:0007669"/>
    <property type="project" value="UniProtKB-ARBA"/>
</dbReference>
<dbReference type="PANTHER" id="PTHR43567">
    <property type="entry name" value="FLAVOREDOXIN-RELATED-RELATED"/>
    <property type="match status" value="1"/>
</dbReference>
<comment type="caution">
    <text evidence="5">The sequence shown here is derived from an EMBL/GenBank/DDBJ whole genome shotgun (WGS) entry which is preliminary data.</text>
</comment>
<dbReference type="AlphaFoldDB" id="A0A1R1Q9D9"/>
<proteinExistence type="inferred from homology"/>
<protein>
    <recommendedName>
        <fullName evidence="4">Flavin reductase like domain-containing protein</fullName>
    </recommendedName>
</protein>
<gene>
    <name evidence="5" type="ORF">BW143_20655</name>
</gene>
<dbReference type="OrthoDB" id="9794638at2"/>
<name>A0A1R1Q9D9_9BACI</name>
<sequence>MNQKIKDIQPSILYYGTPVILLSTLNEDGSTNLSPLSSSWALGDCIVLGVSTGGKAFENMQRQKQCVINVPDPSLWRHVEKLASFTGKQPVPEEKKRLGFKYLKEKFAASGLTPAASHSVNPDRITECPIQVEAEAANIRIPEHSPFFAVIETKVLHVHAHERIIKGENHIDPEKWSPLIYNFRHYFGLGSELGKTFRA</sequence>
<evidence type="ECO:0000256" key="3">
    <source>
        <dbReference type="ARBA" id="ARBA00038054"/>
    </source>
</evidence>